<comment type="caution">
    <text evidence="3">The sequence shown here is derived from an EMBL/GenBank/DDBJ whole genome shotgun (WGS) entry which is preliminary data.</text>
</comment>
<dbReference type="EMBL" id="JABDHM010000010">
    <property type="protein sequence ID" value="KAF5224790.1"/>
    <property type="molecule type" value="Genomic_DNA"/>
</dbReference>
<organism evidence="3 4">
    <name type="scientific">Trypanosoma cruzi</name>
    <dbReference type="NCBI Taxonomy" id="5693"/>
    <lineage>
        <taxon>Eukaryota</taxon>
        <taxon>Discoba</taxon>
        <taxon>Euglenozoa</taxon>
        <taxon>Kinetoplastea</taxon>
        <taxon>Metakinetoplastina</taxon>
        <taxon>Trypanosomatida</taxon>
        <taxon>Trypanosomatidae</taxon>
        <taxon>Trypanosoma</taxon>
        <taxon>Schizotrypanum</taxon>
    </lineage>
</organism>
<evidence type="ECO:0000313" key="3">
    <source>
        <dbReference type="EMBL" id="KAF5224790.1"/>
    </source>
</evidence>
<feature type="transmembrane region" description="Helical" evidence="2">
    <location>
        <begin position="12"/>
        <end position="38"/>
    </location>
</feature>
<dbReference type="VEuPathDB" id="TriTrypDB:BCY84_11543"/>
<evidence type="ECO:0000256" key="2">
    <source>
        <dbReference type="SAM" id="Phobius"/>
    </source>
</evidence>
<evidence type="ECO:0000256" key="1">
    <source>
        <dbReference type="SAM" id="MobiDB-lite"/>
    </source>
</evidence>
<name>A0A7J6YES3_TRYCR</name>
<keyword evidence="2" id="KW-0812">Transmembrane</keyword>
<accession>A0A7J6YES3</accession>
<dbReference type="AlphaFoldDB" id="A0A7J6YES3"/>
<feature type="region of interest" description="Disordered" evidence="1">
    <location>
        <begin position="168"/>
        <end position="191"/>
    </location>
</feature>
<keyword evidence="2" id="KW-0472">Membrane</keyword>
<evidence type="ECO:0000313" key="4">
    <source>
        <dbReference type="Proteomes" id="UP000583944"/>
    </source>
</evidence>
<protein>
    <recommendedName>
        <fullName evidence="5">DUF393 domain-containing protein</fullName>
    </recommendedName>
</protein>
<gene>
    <name evidence="3" type="ORF">ECC02_002095</name>
</gene>
<dbReference type="Proteomes" id="UP000583944">
    <property type="component" value="Unassembled WGS sequence"/>
</dbReference>
<evidence type="ECO:0008006" key="5">
    <source>
        <dbReference type="Google" id="ProtNLM"/>
    </source>
</evidence>
<keyword evidence="2" id="KW-1133">Transmembrane helix</keyword>
<proteinExistence type="predicted"/>
<reference evidence="3 4" key="1">
    <citation type="journal article" date="2019" name="Genome Biol. Evol.">
        <title>Nanopore Sequencing Significantly Improves Genome Assembly of the Protozoan Parasite Trypanosoma cruzi.</title>
        <authorList>
            <person name="Diaz-Viraque F."/>
            <person name="Pita S."/>
            <person name="Greif G."/>
            <person name="de Souza R.C.M."/>
            <person name="Iraola G."/>
            <person name="Robello C."/>
        </authorList>
    </citation>
    <scope>NUCLEOTIDE SEQUENCE [LARGE SCALE GENOMIC DNA]</scope>
    <source>
        <strain evidence="3 4">Berenice</strain>
    </source>
</reference>
<dbReference type="VEuPathDB" id="TriTrypDB:ECC02_002095"/>
<sequence length="310" mass="36242">MVNDDLCYTFDVVVVFCFLVSCEMRVVLCCICVAWVLCLPFRRSFVVVVVVVVVRRGVDVFMSQLYRGRSYQNILRKLPRNLVVFDGHCLMCQARVRHVLERNFSYFSFIRIMQGIDPVKLEANKMLFCSFDSVEWREVRRNFPHLLNDADGVVLIEKVPSKTASFLSRVRQGQKPRRQQGGTGGMNSSEEKRGLKNFFQTNIFSFPLASSSVTTPRGLAGGFDVVEEDVDIVVSVKYEAVCRIGMKLDRWLLRTLFCCLYYMLPRWMGDRWYDYILRRRRLWGTSEEDAVRYPKRVPGLKERTWKLWGK</sequence>